<organism evidence="1 2">
    <name type="scientific">Nonomuraea angiospora</name>
    <dbReference type="NCBI Taxonomy" id="46172"/>
    <lineage>
        <taxon>Bacteria</taxon>
        <taxon>Bacillati</taxon>
        <taxon>Actinomycetota</taxon>
        <taxon>Actinomycetes</taxon>
        <taxon>Streptosporangiales</taxon>
        <taxon>Streptosporangiaceae</taxon>
        <taxon>Nonomuraea</taxon>
    </lineage>
</organism>
<evidence type="ECO:0000313" key="2">
    <source>
        <dbReference type="Proteomes" id="UP000633509"/>
    </source>
</evidence>
<proteinExistence type="predicted"/>
<dbReference type="Proteomes" id="UP000633509">
    <property type="component" value="Unassembled WGS sequence"/>
</dbReference>
<keyword evidence="2" id="KW-1185">Reference proteome</keyword>
<comment type="caution">
    <text evidence="1">The sequence shown here is derived from an EMBL/GenBank/DDBJ whole genome shotgun (WGS) entry which is preliminary data.</text>
</comment>
<dbReference type="EMBL" id="JADBEK010000001">
    <property type="protein sequence ID" value="MBE1582014.1"/>
    <property type="molecule type" value="Genomic_DNA"/>
</dbReference>
<evidence type="ECO:0000313" key="1">
    <source>
        <dbReference type="EMBL" id="MBE1582014.1"/>
    </source>
</evidence>
<reference evidence="1 2" key="1">
    <citation type="submission" date="2020-10" db="EMBL/GenBank/DDBJ databases">
        <title>Sequencing the genomes of 1000 actinobacteria strains.</title>
        <authorList>
            <person name="Klenk H.-P."/>
        </authorList>
    </citation>
    <scope>NUCLEOTIDE SEQUENCE [LARGE SCALE GENOMIC DNA]</scope>
    <source>
        <strain evidence="1 2">DSM 43173</strain>
    </source>
</reference>
<accession>A0ABR9LMY7</accession>
<sequence length="50" mass="5585">MDRAGIALGQEQGHVMHEIIRSVLVTAERRPDVDVFLNRLGELTITPSSR</sequence>
<gene>
    <name evidence="1" type="ORF">H4W80_000272</name>
</gene>
<dbReference type="RefSeq" id="WP_192783367.1">
    <property type="nucleotide sequence ID" value="NZ_JADBEK010000001.1"/>
</dbReference>
<name>A0ABR9LMY7_9ACTN</name>
<protein>
    <submittedName>
        <fullName evidence="1">Uncharacterized protein</fullName>
    </submittedName>
</protein>